<sequence length="243" mass="26333">MPDSPLQKLDTDGVERILCVVAHPDDLEYGISAAVAAWTAADIQVDYLLMTAGEAGMRRAPAEAGPLRAREQRAACDVVGVNDLTILDFPDGLMEPGPTVRKAIAKQIRTLRPNIVVTSNFDLEVPWGINHIDHRVTGEATADSIRDADNRWIFTDLLDEGLEPWKADLFLVGGVAEPDTYVDVTGEALEKGVASLEAHEAYLADLPDHPAPRAMLTEMATECARAVEDGSTDCAIGFRAWPM</sequence>
<name>S5TKQ0_9CORY</name>
<dbReference type="EMBL" id="CP003924">
    <property type="protein sequence ID" value="AGS35278.1"/>
    <property type="molecule type" value="Genomic_DNA"/>
</dbReference>
<protein>
    <recommendedName>
        <fullName evidence="4">LmbE family protein</fullName>
    </recommendedName>
</protein>
<reference evidence="2 3" key="1">
    <citation type="submission" date="2012-11" db="EMBL/GenBank/DDBJ databases">
        <title>The complete genome sequence of Corynebacterium maris Coryn-1 (=DSM 45190).</title>
        <authorList>
            <person name="Schaffert L."/>
            <person name="Albersmeier A."/>
            <person name="Kalinowski J."/>
            <person name="Ruckert C."/>
        </authorList>
    </citation>
    <scope>NUCLEOTIDE SEQUENCE [LARGE SCALE GENOMIC DNA]</scope>
    <source>
        <strain evidence="3">Coryn-1</strain>
    </source>
</reference>
<dbReference type="STRING" id="1224163.B841_09025"/>
<dbReference type="Pfam" id="PF02585">
    <property type="entry name" value="PIG-L"/>
    <property type="match status" value="1"/>
</dbReference>
<dbReference type="OrthoDB" id="3514174at2"/>
<dbReference type="Gene3D" id="3.40.50.10320">
    <property type="entry name" value="LmbE-like"/>
    <property type="match status" value="1"/>
</dbReference>
<dbReference type="GO" id="GO:0016137">
    <property type="term" value="P:glycoside metabolic process"/>
    <property type="evidence" value="ECO:0007669"/>
    <property type="project" value="UniProtKB-ARBA"/>
</dbReference>
<dbReference type="InterPro" id="IPR024078">
    <property type="entry name" value="LmbE-like_dom_sf"/>
</dbReference>
<evidence type="ECO:0000256" key="1">
    <source>
        <dbReference type="ARBA" id="ARBA00022833"/>
    </source>
</evidence>
<keyword evidence="1" id="KW-0862">Zinc</keyword>
<dbReference type="PATRIC" id="fig|1224163.3.peg.1815"/>
<dbReference type="RefSeq" id="WP_020935211.1">
    <property type="nucleotide sequence ID" value="NC_021915.1"/>
</dbReference>
<proteinExistence type="predicted"/>
<dbReference type="eggNOG" id="COG2120">
    <property type="taxonomic scope" value="Bacteria"/>
</dbReference>
<dbReference type="HOGENOM" id="CLU_049311_3_2_11"/>
<dbReference type="PANTHER" id="PTHR12993">
    <property type="entry name" value="N-ACETYLGLUCOSAMINYL-PHOSPHATIDYLINOSITOL DE-N-ACETYLASE-RELATED"/>
    <property type="match status" value="1"/>
</dbReference>
<dbReference type="KEGG" id="cmd:B841_09025"/>
<dbReference type="SUPFAM" id="SSF102588">
    <property type="entry name" value="LmbE-like"/>
    <property type="match status" value="1"/>
</dbReference>
<dbReference type="AlphaFoldDB" id="S5TKQ0"/>
<organism evidence="2 3">
    <name type="scientific">Corynebacterium maris DSM 45190</name>
    <dbReference type="NCBI Taxonomy" id="1224163"/>
    <lineage>
        <taxon>Bacteria</taxon>
        <taxon>Bacillati</taxon>
        <taxon>Actinomycetota</taxon>
        <taxon>Actinomycetes</taxon>
        <taxon>Mycobacteriales</taxon>
        <taxon>Corynebacteriaceae</taxon>
        <taxon>Corynebacterium</taxon>
    </lineage>
</organism>
<evidence type="ECO:0000313" key="3">
    <source>
        <dbReference type="Proteomes" id="UP000015388"/>
    </source>
</evidence>
<evidence type="ECO:0008006" key="4">
    <source>
        <dbReference type="Google" id="ProtNLM"/>
    </source>
</evidence>
<dbReference type="GO" id="GO:0016811">
    <property type="term" value="F:hydrolase activity, acting on carbon-nitrogen (but not peptide) bonds, in linear amides"/>
    <property type="evidence" value="ECO:0007669"/>
    <property type="project" value="TreeGrafter"/>
</dbReference>
<dbReference type="PANTHER" id="PTHR12993:SF28">
    <property type="entry name" value="LMBE FAMILY PROTEIN"/>
    <property type="match status" value="1"/>
</dbReference>
<keyword evidence="3" id="KW-1185">Reference proteome</keyword>
<evidence type="ECO:0000313" key="2">
    <source>
        <dbReference type="EMBL" id="AGS35278.1"/>
    </source>
</evidence>
<gene>
    <name evidence="2" type="ORF">B841_09025</name>
</gene>
<dbReference type="Proteomes" id="UP000015388">
    <property type="component" value="Chromosome"/>
</dbReference>
<dbReference type="InterPro" id="IPR003737">
    <property type="entry name" value="GlcNAc_PI_deacetylase-related"/>
</dbReference>
<accession>S5TKQ0</accession>